<dbReference type="InterPro" id="IPR036291">
    <property type="entry name" value="NAD(P)-bd_dom_sf"/>
</dbReference>
<dbReference type="PANTHER" id="PTHR45024:SF2">
    <property type="entry name" value="SCP2 DOMAIN-CONTAINING PROTEIN"/>
    <property type="match status" value="1"/>
</dbReference>
<gene>
    <name evidence="5" type="ORF">GCM10010191_17960</name>
</gene>
<evidence type="ECO:0000259" key="4">
    <source>
        <dbReference type="SMART" id="SM00822"/>
    </source>
</evidence>
<feature type="domain" description="Ketoreductase" evidence="4">
    <location>
        <begin position="7"/>
        <end position="204"/>
    </location>
</feature>
<reference evidence="6" key="1">
    <citation type="journal article" date="2019" name="Int. J. Syst. Evol. Microbiol.">
        <title>The Global Catalogue of Microorganisms (GCM) 10K type strain sequencing project: providing services to taxonomists for standard genome sequencing and annotation.</title>
        <authorList>
            <consortium name="The Broad Institute Genomics Platform"/>
            <consortium name="The Broad Institute Genome Sequencing Center for Infectious Disease"/>
            <person name="Wu L."/>
            <person name="Ma J."/>
        </authorList>
    </citation>
    <scope>NUCLEOTIDE SEQUENCE [LARGE SCALE GENOMIC DNA]</scope>
    <source>
        <strain evidence="6">JCM 3325</strain>
    </source>
</reference>
<evidence type="ECO:0000256" key="2">
    <source>
        <dbReference type="ARBA" id="ARBA00023002"/>
    </source>
</evidence>
<dbReference type="PRINTS" id="PR00081">
    <property type="entry name" value="GDHRDH"/>
</dbReference>
<comment type="caution">
    <text evidence="5">The sequence shown here is derived from an EMBL/GenBank/DDBJ whole genome shotgun (WGS) entry which is preliminary data.</text>
</comment>
<evidence type="ECO:0000313" key="6">
    <source>
        <dbReference type="Proteomes" id="UP001501231"/>
    </source>
</evidence>
<name>A0ABP5VR19_9ACTN</name>
<dbReference type="InterPro" id="IPR020904">
    <property type="entry name" value="Sc_DH/Rdtase_CS"/>
</dbReference>
<evidence type="ECO:0000256" key="1">
    <source>
        <dbReference type="ARBA" id="ARBA00006484"/>
    </source>
</evidence>
<dbReference type="SUPFAM" id="SSF51735">
    <property type="entry name" value="NAD(P)-binding Rossmann-fold domains"/>
    <property type="match status" value="1"/>
</dbReference>
<dbReference type="Gene3D" id="3.40.50.720">
    <property type="entry name" value="NAD(P)-binding Rossmann-like Domain"/>
    <property type="match status" value="1"/>
</dbReference>
<dbReference type="Pfam" id="PF00106">
    <property type="entry name" value="adh_short"/>
    <property type="match status" value="1"/>
</dbReference>
<sequence length="305" mass="31080">MGLLDGKVAIVTGGGRGLGRAHCLALAAAGAAVVVNDLGSGLHGEQAGESPADEVVAEITELGGRAVADGSSVADWLAAESMVARAVAEFGRLDIVVNNAGILRDRMIFSMTEADLDAVIAVHLKGSFALTRHACAHWRDAFKRGEPVAGRIINTTSGTGLFGQIGQSNYGAAKAGIAGLTTIAAMEMRRYGVTVNAISPIAATRMTAGMVGDGAAGEDGFAPLDPANASGVVVYLASDAAGWLTGQVLRIDGDKLNRMRSWTIAATHPARSGGAVTADELVEAMPRLYEVAPAGRPIGSLPGRP</sequence>
<accession>A0ABP5VR19</accession>
<proteinExistence type="inferred from homology"/>
<dbReference type="PRINTS" id="PR00080">
    <property type="entry name" value="SDRFAMILY"/>
</dbReference>
<evidence type="ECO:0000313" key="5">
    <source>
        <dbReference type="EMBL" id="GAA2409737.1"/>
    </source>
</evidence>
<comment type="similarity">
    <text evidence="1 3">Belongs to the short-chain dehydrogenases/reductases (SDR) family.</text>
</comment>
<keyword evidence="2" id="KW-0560">Oxidoreductase</keyword>
<organism evidence="5 6">
    <name type="scientific">Actinomadura vinacea</name>
    <dbReference type="NCBI Taxonomy" id="115336"/>
    <lineage>
        <taxon>Bacteria</taxon>
        <taxon>Bacillati</taxon>
        <taxon>Actinomycetota</taxon>
        <taxon>Actinomycetes</taxon>
        <taxon>Streptosporangiales</taxon>
        <taxon>Thermomonosporaceae</taxon>
        <taxon>Actinomadura</taxon>
    </lineage>
</organism>
<dbReference type="InterPro" id="IPR051687">
    <property type="entry name" value="Peroxisomal_Beta-Oxidation"/>
</dbReference>
<dbReference type="PANTHER" id="PTHR45024">
    <property type="entry name" value="DEHYDROGENASES, SHORT CHAIN"/>
    <property type="match status" value="1"/>
</dbReference>
<dbReference type="PROSITE" id="PS00061">
    <property type="entry name" value="ADH_SHORT"/>
    <property type="match status" value="1"/>
</dbReference>
<dbReference type="RefSeq" id="WP_344588172.1">
    <property type="nucleotide sequence ID" value="NZ_BAAARW010000006.1"/>
</dbReference>
<dbReference type="SMART" id="SM00822">
    <property type="entry name" value="PKS_KR"/>
    <property type="match status" value="1"/>
</dbReference>
<keyword evidence="6" id="KW-1185">Reference proteome</keyword>
<dbReference type="InterPro" id="IPR002347">
    <property type="entry name" value="SDR_fam"/>
</dbReference>
<dbReference type="EMBL" id="BAAARW010000006">
    <property type="protein sequence ID" value="GAA2409737.1"/>
    <property type="molecule type" value="Genomic_DNA"/>
</dbReference>
<dbReference type="InterPro" id="IPR057326">
    <property type="entry name" value="KR_dom"/>
</dbReference>
<protein>
    <submittedName>
        <fullName evidence="5">SDR family NAD(P)-dependent oxidoreductase</fullName>
    </submittedName>
</protein>
<evidence type="ECO:0000256" key="3">
    <source>
        <dbReference type="RuleBase" id="RU000363"/>
    </source>
</evidence>
<dbReference type="Proteomes" id="UP001501231">
    <property type="component" value="Unassembled WGS sequence"/>
</dbReference>